<protein>
    <submittedName>
        <fullName evidence="3">Uncharacterized protein LOC128199304</fullName>
    </submittedName>
</protein>
<keyword evidence="1" id="KW-0472">Membrane</keyword>
<accession>A0ABM3LYT0</accession>
<evidence type="ECO:0000313" key="3">
    <source>
        <dbReference type="RefSeq" id="XP_052744236.1"/>
    </source>
</evidence>
<dbReference type="Proteomes" id="UP001652582">
    <property type="component" value="Chromosome 22"/>
</dbReference>
<proteinExistence type="predicted"/>
<dbReference type="GeneID" id="128199304"/>
<feature type="transmembrane region" description="Helical" evidence="1">
    <location>
        <begin position="90"/>
        <end position="110"/>
    </location>
</feature>
<evidence type="ECO:0000256" key="1">
    <source>
        <dbReference type="SAM" id="Phobius"/>
    </source>
</evidence>
<reference evidence="3" key="1">
    <citation type="submission" date="2025-08" db="UniProtKB">
        <authorList>
            <consortium name="RefSeq"/>
        </authorList>
    </citation>
    <scope>IDENTIFICATION</scope>
</reference>
<name>A0ABM3LYT0_BICAN</name>
<gene>
    <name evidence="3" type="primary">LOC128199304</name>
</gene>
<keyword evidence="2" id="KW-1185">Reference proteome</keyword>
<organism evidence="2 3">
    <name type="scientific">Bicyclus anynana</name>
    <name type="common">Squinting bush brown butterfly</name>
    <dbReference type="NCBI Taxonomy" id="110368"/>
    <lineage>
        <taxon>Eukaryota</taxon>
        <taxon>Metazoa</taxon>
        <taxon>Ecdysozoa</taxon>
        <taxon>Arthropoda</taxon>
        <taxon>Hexapoda</taxon>
        <taxon>Insecta</taxon>
        <taxon>Pterygota</taxon>
        <taxon>Neoptera</taxon>
        <taxon>Endopterygota</taxon>
        <taxon>Lepidoptera</taxon>
        <taxon>Glossata</taxon>
        <taxon>Ditrysia</taxon>
        <taxon>Papilionoidea</taxon>
        <taxon>Nymphalidae</taxon>
        <taxon>Satyrinae</taxon>
        <taxon>Satyrini</taxon>
        <taxon>Mycalesina</taxon>
        <taxon>Bicyclus</taxon>
    </lineage>
</organism>
<keyword evidence="1" id="KW-1133">Transmembrane helix</keyword>
<keyword evidence="1" id="KW-0812">Transmembrane</keyword>
<feature type="transmembrane region" description="Helical" evidence="1">
    <location>
        <begin position="122"/>
        <end position="145"/>
    </location>
</feature>
<dbReference type="RefSeq" id="XP_052744236.1">
    <property type="nucleotide sequence ID" value="XM_052888276.1"/>
</dbReference>
<feature type="transmembrane region" description="Helical" evidence="1">
    <location>
        <begin position="197"/>
        <end position="217"/>
    </location>
</feature>
<evidence type="ECO:0000313" key="2">
    <source>
        <dbReference type="Proteomes" id="UP001652582"/>
    </source>
</evidence>
<sequence>MSDVDPQTALSQFASFALDINRVWRFILLETVRYRLCFLRRRLEEVPECNYYLYVSENKTIKKNKMSFCVKLYKSIADIYDLVAPEIHSCMFVTVCCTIPKLIINFYHILLVQDGREPPEDLGFLITHVLQLCFLLFSPCIIVELHSIEVEKMRIFLMHRYIEEVDPKIKEEIDTFLQYTGIRTFHRKIWRCIPMNIALPLEVANICVSAIIVLINFTHLYG</sequence>